<name>A0AAV2PTQ8_MEGNR</name>
<proteinExistence type="predicted"/>
<reference evidence="1 2" key="1">
    <citation type="submission" date="2024-05" db="EMBL/GenBank/DDBJ databases">
        <authorList>
            <person name="Wallberg A."/>
        </authorList>
    </citation>
    <scope>NUCLEOTIDE SEQUENCE [LARGE SCALE GENOMIC DNA]</scope>
</reference>
<dbReference type="EMBL" id="CAXKWB010001656">
    <property type="protein sequence ID" value="CAL4065054.1"/>
    <property type="molecule type" value="Genomic_DNA"/>
</dbReference>
<accession>A0AAV2PTQ8</accession>
<evidence type="ECO:0000313" key="2">
    <source>
        <dbReference type="Proteomes" id="UP001497623"/>
    </source>
</evidence>
<keyword evidence="2" id="KW-1185">Reference proteome</keyword>
<dbReference type="AlphaFoldDB" id="A0AAV2PTQ8"/>
<dbReference type="Proteomes" id="UP001497623">
    <property type="component" value="Unassembled WGS sequence"/>
</dbReference>
<protein>
    <submittedName>
        <fullName evidence="1">Uncharacterized protein</fullName>
    </submittedName>
</protein>
<organism evidence="1 2">
    <name type="scientific">Meganyctiphanes norvegica</name>
    <name type="common">Northern krill</name>
    <name type="synonym">Thysanopoda norvegica</name>
    <dbReference type="NCBI Taxonomy" id="48144"/>
    <lineage>
        <taxon>Eukaryota</taxon>
        <taxon>Metazoa</taxon>
        <taxon>Ecdysozoa</taxon>
        <taxon>Arthropoda</taxon>
        <taxon>Crustacea</taxon>
        <taxon>Multicrustacea</taxon>
        <taxon>Malacostraca</taxon>
        <taxon>Eumalacostraca</taxon>
        <taxon>Eucarida</taxon>
        <taxon>Euphausiacea</taxon>
        <taxon>Euphausiidae</taxon>
        <taxon>Meganyctiphanes</taxon>
    </lineage>
</organism>
<evidence type="ECO:0000313" key="1">
    <source>
        <dbReference type="EMBL" id="CAL4065054.1"/>
    </source>
</evidence>
<comment type="caution">
    <text evidence="1">The sequence shown here is derived from an EMBL/GenBank/DDBJ whole genome shotgun (WGS) entry which is preliminary data.</text>
</comment>
<sequence>MVLDFEGSGDMVLDFEGSGDMVLVFEGSRQSADLLLYLWDVALSTVSNVCLELFDLFESIEDFLISDGCPIPESDVFDLVSETDKYIGSGDKLLDFGQENEGEGEILHGKPYEL</sequence>
<gene>
    <name evidence="1" type="ORF">MNOR_LOCUS4512</name>
</gene>